<reference evidence="6 7" key="1">
    <citation type="journal article" date="2015" name="Genome Biol. Evol.">
        <title>Comparative Genomics of a Bacterivorous Green Alga Reveals Evolutionary Causalities and Consequences of Phago-Mixotrophic Mode of Nutrition.</title>
        <authorList>
            <person name="Burns J.A."/>
            <person name="Paasch A."/>
            <person name="Narechania A."/>
            <person name="Kim E."/>
        </authorList>
    </citation>
    <scope>NUCLEOTIDE SEQUENCE [LARGE SCALE GENOMIC DNA]</scope>
    <source>
        <strain evidence="6 7">PLY_AMNH</strain>
    </source>
</reference>
<evidence type="ECO:0000256" key="4">
    <source>
        <dbReference type="PROSITE-ProRule" id="PRU00146"/>
    </source>
</evidence>
<dbReference type="PROSITE" id="PS01359">
    <property type="entry name" value="ZF_PHD_1"/>
    <property type="match status" value="1"/>
</dbReference>
<evidence type="ECO:0000313" key="7">
    <source>
        <dbReference type="Proteomes" id="UP001190700"/>
    </source>
</evidence>
<keyword evidence="3" id="KW-0862">Zinc</keyword>
<dbReference type="InterPro" id="IPR019787">
    <property type="entry name" value="Znf_PHD-finger"/>
</dbReference>
<feature type="domain" description="PHD-type" evidence="5">
    <location>
        <begin position="76"/>
        <end position="121"/>
    </location>
</feature>
<evidence type="ECO:0000259" key="5">
    <source>
        <dbReference type="PROSITE" id="PS50016"/>
    </source>
</evidence>
<dbReference type="GO" id="GO:0005634">
    <property type="term" value="C:nucleus"/>
    <property type="evidence" value="ECO:0007669"/>
    <property type="project" value="TreeGrafter"/>
</dbReference>
<dbReference type="InterPro" id="IPR013083">
    <property type="entry name" value="Znf_RING/FYVE/PHD"/>
</dbReference>
<dbReference type="SUPFAM" id="SSF57903">
    <property type="entry name" value="FYVE/PHD zinc finger"/>
    <property type="match status" value="1"/>
</dbReference>
<organism evidence="6 7">
    <name type="scientific">Cymbomonas tetramitiformis</name>
    <dbReference type="NCBI Taxonomy" id="36881"/>
    <lineage>
        <taxon>Eukaryota</taxon>
        <taxon>Viridiplantae</taxon>
        <taxon>Chlorophyta</taxon>
        <taxon>Pyramimonadophyceae</taxon>
        <taxon>Pyramimonadales</taxon>
        <taxon>Pyramimonadaceae</taxon>
        <taxon>Cymbomonas</taxon>
    </lineage>
</organism>
<dbReference type="EMBL" id="LGRX02015019">
    <property type="protein sequence ID" value="KAK3263822.1"/>
    <property type="molecule type" value="Genomic_DNA"/>
</dbReference>
<keyword evidence="1" id="KW-0479">Metal-binding</keyword>
<dbReference type="SMART" id="SM00249">
    <property type="entry name" value="PHD"/>
    <property type="match status" value="1"/>
</dbReference>
<keyword evidence="7" id="KW-1185">Reference proteome</keyword>
<dbReference type="PROSITE" id="PS50016">
    <property type="entry name" value="ZF_PHD_2"/>
    <property type="match status" value="1"/>
</dbReference>
<evidence type="ECO:0000256" key="2">
    <source>
        <dbReference type="ARBA" id="ARBA00022771"/>
    </source>
</evidence>
<proteinExistence type="predicted"/>
<protein>
    <recommendedName>
        <fullName evidence="5">PHD-type domain-containing protein</fullName>
    </recommendedName>
</protein>
<evidence type="ECO:0000256" key="3">
    <source>
        <dbReference type="ARBA" id="ARBA00022833"/>
    </source>
</evidence>
<dbReference type="PANTHER" id="PTHR46309">
    <property type="entry name" value="PHD FINGER PROTEIN 12"/>
    <property type="match status" value="1"/>
</dbReference>
<accession>A0AAE0KX18</accession>
<evidence type="ECO:0000313" key="6">
    <source>
        <dbReference type="EMBL" id="KAK3263822.1"/>
    </source>
</evidence>
<dbReference type="InterPro" id="IPR042163">
    <property type="entry name" value="PHF12"/>
</dbReference>
<dbReference type="Proteomes" id="UP001190700">
    <property type="component" value="Unassembled WGS sequence"/>
</dbReference>
<keyword evidence="2 4" id="KW-0863">Zinc-finger</keyword>
<dbReference type="InterPro" id="IPR019786">
    <property type="entry name" value="Zinc_finger_PHD-type_CS"/>
</dbReference>
<dbReference type="InterPro" id="IPR011011">
    <property type="entry name" value="Znf_FYVE_PHD"/>
</dbReference>
<name>A0AAE0KX18_9CHLO</name>
<gene>
    <name evidence="6" type="ORF">CYMTET_27400</name>
</gene>
<evidence type="ECO:0000256" key="1">
    <source>
        <dbReference type="ARBA" id="ARBA00022723"/>
    </source>
</evidence>
<dbReference type="PANTHER" id="PTHR46309:SF1">
    <property type="entry name" value="PHD FINGER PROTEIN 12"/>
    <property type="match status" value="1"/>
</dbReference>
<dbReference type="GO" id="GO:0008270">
    <property type="term" value="F:zinc ion binding"/>
    <property type="evidence" value="ECO:0007669"/>
    <property type="project" value="UniProtKB-KW"/>
</dbReference>
<dbReference type="AlphaFoldDB" id="A0AAE0KX18"/>
<dbReference type="Gene3D" id="3.30.40.10">
    <property type="entry name" value="Zinc/RING finger domain, C3HC4 (zinc finger)"/>
    <property type="match status" value="1"/>
</dbReference>
<dbReference type="CDD" id="cd15568">
    <property type="entry name" value="PHD5_NSD"/>
    <property type="match status" value="1"/>
</dbReference>
<comment type="caution">
    <text evidence="6">The sequence shown here is derived from an EMBL/GenBank/DDBJ whole genome shotgun (WGS) entry which is preliminary data.</text>
</comment>
<sequence>MSQAVERALRQVLGILDWGDAAMQKLVHEKRQLAVKNVASWALAEMEAEVNQEHQVLSQMMMPGPSDVSMAMDVWDEVCLMCGDGGELACCDYCPHVYHLKCIGLQHLPGGMWECPSCQGIVEPIPEAVAPGNTSMNGLSQLTNPSQSALQHQHPRRKRHKVAIQRSDFYDLSEEEIEKLKKLSSPLTRDEWVNFIRENSTDQDVTYYRGPKWKLVKLLTMPMVRKAYIKHDVPGPWFHL</sequence>
<dbReference type="GO" id="GO:0006357">
    <property type="term" value="P:regulation of transcription by RNA polymerase II"/>
    <property type="evidence" value="ECO:0007669"/>
    <property type="project" value="TreeGrafter"/>
</dbReference>
<dbReference type="InterPro" id="IPR001965">
    <property type="entry name" value="Znf_PHD"/>
</dbReference>
<dbReference type="GO" id="GO:0003714">
    <property type="term" value="F:transcription corepressor activity"/>
    <property type="evidence" value="ECO:0007669"/>
    <property type="project" value="InterPro"/>
</dbReference>